<dbReference type="GO" id="GO:0004843">
    <property type="term" value="F:cysteine-type deubiquitinase activity"/>
    <property type="evidence" value="ECO:0007669"/>
    <property type="project" value="UniProtKB-EC"/>
</dbReference>
<proteinExistence type="predicted"/>
<dbReference type="SUPFAM" id="SSF143503">
    <property type="entry name" value="PUG domain-like"/>
    <property type="match status" value="1"/>
</dbReference>
<sequence length="1264" mass="141156">MAITHKAGKTAPRLIEDIQLYDPANPPGTSINLLASVPPVYPDKYDGPMDYISVDACYHNYVIKTNQSQLDQGKLSGSRVSAVCSKCRHHLQVVVNYTSSACSVDPMHIHHFVYTSGRQKGAWTTEEVLETGQTAETFHYTCSHPACHVTASLRLTSALFGSKFTELLTNPSLIKQRAAEALAAVPERPRVDDPLPISVTNPLPINVLDNLRLYLTNAVKDPERSKKAIKGGNKRFISSFGFNGDPCKELFFFLGFEYREADGSWVPPRPNPEAETPYQDAFCIFIDDAINELVVLINQRPASEKKMLQAVPLPPSCRDDLYFAMEASDYPKSKRVHEFEMPPAPFYEDLGAVEDMSSSLIVYCYHRQVATDANRAPRYLEALKAISTLRGGEDWEIIEQAVQTAYAEGLFTEEDVDKAYDYFGLARNDPTLDEEVIIGKFYAFLNSTTQEIETRRQLWIIGQKLGNERIKAASEDRVTTLEQAHVFLGVDASTPDEFITTMYTTKVTDSPACKDLAHRAVEIIAEARKSEGLMHFVKTGQAVEAEMDIGDAYRMLQIPDRTVDEDAILAAYTICVDDNPGQSFVYSQALGVIAKTLNSTALKKKAGLSDEPTQNLSEWPVGLQNIGNTCYLNSLLQFYFSIRPFRDMVLSLEKYQMDMNDVTALVEKKVGSRKVTGKEIERSMRFLRELRVLFREMISSPIASATPSHELARLTLISPGNEDFIRRQSASMKSLPHGLGEINGSQISGPLGPPVAETDKEPSEASSVQANYDTDDVGSDRTLAMEEQERENQQGPSAQDNDGDSAMPDSTDPGTPPPVPPRNIPDPDREKQLKEELEISAQQDVTEVINNVLFQSQCAIKPYGFDEDGEQLDQIKDWFYGITRSYIRVGQNIRSKMERWSDIKVDVAGGPRDIYAALDGAFDAQDISVENGTAEQYGAIAKLPPILQIQVQRVQFDHATKRSYKSTNHLQLLETIYLDRYMDTNKSDMIERRKLSWERKKQLSVLEARRAELQAPRVGSKALLLPPHGKTLSCDLPSLFRGAKASIDTLDPSFELGRPGSTQMMEASDENSGATSGSQGFGVDIHLSDDIDQISNATLKEFPVLDEEIADLKAKIATQFENYKRMPYSLYAVFVHRGSVSFGHYWIYIFDFKKEIWRKYNDEYVTEVTNPGDIFNESHDTSPPTPYFLVYINSAMKERLVDPVFRDIAQPSTSDDARGTMEGLISTNPPDYDLMDLSESQAAPSEPLVSVSEAGNQKESSQSL</sequence>
<dbReference type="GO" id="GO:0061136">
    <property type="term" value="P:regulation of proteasomal protein catabolic process"/>
    <property type="evidence" value="ECO:0007669"/>
    <property type="project" value="TreeGrafter"/>
</dbReference>
<dbReference type="PROSITE" id="PS50235">
    <property type="entry name" value="USP_3"/>
    <property type="match status" value="1"/>
</dbReference>
<dbReference type="RefSeq" id="XP_058330082.1">
    <property type="nucleotide sequence ID" value="XM_058474342.1"/>
</dbReference>
<dbReference type="InterPro" id="IPR025305">
    <property type="entry name" value="UCH_repeat_domain"/>
</dbReference>
<evidence type="ECO:0000256" key="3">
    <source>
        <dbReference type="ARBA" id="ARBA00022670"/>
    </source>
</evidence>
<feature type="compositionally biased region" description="Polar residues" evidence="7">
    <location>
        <begin position="1060"/>
        <end position="1078"/>
    </location>
</feature>
<evidence type="ECO:0000259" key="8">
    <source>
        <dbReference type="PROSITE" id="PS50235"/>
    </source>
</evidence>
<evidence type="ECO:0000256" key="6">
    <source>
        <dbReference type="ARBA" id="ARBA00022807"/>
    </source>
</evidence>
<dbReference type="InterPro" id="IPR044635">
    <property type="entry name" value="UBP14-like"/>
</dbReference>
<dbReference type="InterPro" id="IPR018200">
    <property type="entry name" value="USP_CS"/>
</dbReference>
<protein>
    <recommendedName>
        <fullName evidence="2">ubiquitinyl hydrolase 1</fullName>
        <ecNumber evidence="2">3.4.19.12</ecNumber>
    </recommendedName>
</protein>
<organism evidence="9 10">
    <name type="scientific">Penicillium chermesinum</name>
    <dbReference type="NCBI Taxonomy" id="63820"/>
    <lineage>
        <taxon>Eukaryota</taxon>
        <taxon>Fungi</taxon>
        <taxon>Dikarya</taxon>
        <taxon>Ascomycota</taxon>
        <taxon>Pezizomycotina</taxon>
        <taxon>Eurotiomycetes</taxon>
        <taxon>Eurotiomycetidae</taxon>
        <taxon>Eurotiales</taxon>
        <taxon>Aspergillaceae</taxon>
        <taxon>Penicillium</taxon>
    </lineage>
</organism>
<evidence type="ECO:0000256" key="7">
    <source>
        <dbReference type="SAM" id="MobiDB-lite"/>
    </source>
</evidence>
<keyword evidence="3" id="KW-0645">Protease</keyword>
<feature type="compositionally biased region" description="Polar residues" evidence="7">
    <location>
        <begin position="1253"/>
        <end position="1264"/>
    </location>
</feature>
<dbReference type="GO" id="GO:0070628">
    <property type="term" value="F:proteasome binding"/>
    <property type="evidence" value="ECO:0007669"/>
    <property type="project" value="TreeGrafter"/>
</dbReference>
<dbReference type="Pfam" id="PF00443">
    <property type="entry name" value="UCH"/>
    <property type="match status" value="1"/>
</dbReference>
<dbReference type="CDD" id="cd02666">
    <property type="entry name" value="Peptidase_C19J"/>
    <property type="match status" value="1"/>
</dbReference>
<evidence type="ECO:0000256" key="4">
    <source>
        <dbReference type="ARBA" id="ARBA00022786"/>
    </source>
</evidence>
<dbReference type="Proteomes" id="UP001150941">
    <property type="component" value="Unassembled WGS sequence"/>
</dbReference>
<keyword evidence="4" id="KW-0833">Ubl conjugation pathway</keyword>
<dbReference type="InterPro" id="IPR001394">
    <property type="entry name" value="Peptidase_C19_UCH"/>
</dbReference>
<dbReference type="Gene3D" id="3.90.70.10">
    <property type="entry name" value="Cysteine proteinases"/>
    <property type="match status" value="2"/>
</dbReference>
<accession>A0A9W9TPB0</accession>
<dbReference type="GO" id="GO:0016579">
    <property type="term" value="P:protein deubiquitination"/>
    <property type="evidence" value="ECO:0007669"/>
    <property type="project" value="InterPro"/>
</dbReference>
<reference evidence="9" key="2">
    <citation type="journal article" date="2023" name="IMA Fungus">
        <title>Comparative genomic study of the Penicillium genus elucidates a diverse pangenome and 15 lateral gene transfer events.</title>
        <authorList>
            <person name="Petersen C."/>
            <person name="Sorensen T."/>
            <person name="Nielsen M.R."/>
            <person name="Sondergaard T.E."/>
            <person name="Sorensen J.L."/>
            <person name="Fitzpatrick D.A."/>
            <person name="Frisvad J.C."/>
            <person name="Nielsen K.L."/>
        </authorList>
    </citation>
    <scope>NUCLEOTIDE SEQUENCE</scope>
    <source>
        <strain evidence="9">IBT 19713</strain>
    </source>
</reference>
<gene>
    <name evidence="9" type="ORF">N7468_005045</name>
</gene>
<evidence type="ECO:0000256" key="1">
    <source>
        <dbReference type="ARBA" id="ARBA00000707"/>
    </source>
</evidence>
<dbReference type="PANTHER" id="PTHR43982">
    <property type="entry name" value="UBIQUITIN CARBOXYL-TERMINAL HYDROLASE"/>
    <property type="match status" value="1"/>
</dbReference>
<name>A0A9W9TPB0_9EURO</name>
<dbReference type="GO" id="GO:0043161">
    <property type="term" value="P:proteasome-mediated ubiquitin-dependent protein catabolic process"/>
    <property type="evidence" value="ECO:0007669"/>
    <property type="project" value="InterPro"/>
</dbReference>
<dbReference type="InterPro" id="IPR038765">
    <property type="entry name" value="Papain-like_cys_pep_sf"/>
</dbReference>
<feature type="region of interest" description="Disordered" evidence="7">
    <location>
        <begin position="1058"/>
        <end position="1078"/>
    </location>
</feature>
<dbReference type="PROSITE" id="PS00973">
    <property type="entry name" value="USP_2"/>
    <property type="match status" value="1"/>
</dbReference>
<dbReference type="AlphaFoldDB" id="A0A9W9TPB0"/>
<feature type="compositionally biased region" description="Pro residues" evidence="7">
    <location>
        <begin position="814"/>
        <end position="824"/>
    </location>
</feature>
<evidence type="ECO:0000256" key="5">
    <source>
        <dbReference type="ARBA" id="ARBA00022801"/>
    </source>
</evidence>
<keyword evidence="10" id="KW-1185">Reference proteome</keyword>
<reference evidence="9" key="1">
    <citation type="submission" date="2022-11" db="EMBL/GenBank/DDBJ databases">
        <authorList>
            <person name="Petersen C."/>
        </authorList>
    </citation>
    <scope>NUCLEOTIDE SEQUENCE</scope>
    <source>
        <strain evidence="9">IBT 19713</strain>
    </source>
</reference>
<dbReference type="InterPro" id="IPR036339">
    <property type="entry name" value="PUB-like_dom_sf"/>
</dbReference>
<comment type="caution">
    <text evidence="9">The sequence shown here is derived from an EMBL/GenBank/DDBJ whole genome shotgun (WGS) entry which is preliminary data.</text>
</comment>
<dbReference type="PROSITE" id="PS00972">
    <property type="entry name" value="USP_1"/>
    <property type="match status" value="1"/>
</dbReference>
<dbReference type="PANTHER" id="PTHR43982:SF6">
    <property type="entry name" value="UBIQUITIN CARBOXYL-TERMINAL HYDROLASE 2-RELATED"/>
    <property type="match status" value="1"/>
</dbReference>
<feature type="domain" description="USP" evidence="8">
    <location>
        <begin position="621"/>
        <end position="1194"/>
    </location>
</feature>
<keyword evidence="6" id="KW-0788">Thiol protease</keyword>
<dbReference type="FunFam" id="3.90.70.10:FF:000122">
    <property type="entry name" value="Ubiquitin carboxyl-terminal hydrolase 2"/>
    <property type="match status" value="1"/>
</dbReference>
<feature type="region of interest" description="Disordered" evidence="7">
    <location>
        <begin position="1211"/>
        <end position="1264"/>
    </location>
</feature>
<evidence type="ECO:0000313" key="9">
    <source>
        <dbReference type="EMBL" id="KAJ5232089.1"/>
    </source>
</evidence>
<dbReference type="Pfam" id="PF13446">
    <property type="entry name" value="RPT"/>
    <property type="match status" value="3"/>
</dbReference>
<feature type="region of interest" description="Disordered" evidence="7">
    <location>
        <begin position="735"/>
        <end position="828"/>
    </location>
</feature>
<keyword evidence="5 9" id="KW-0378">Hydrolase</keyword>
<dbReference type="InterPro" id="IPR028889">
    <property type="entry name" value="USP"/>
</dbReference>
<evidence type="ECO:0000256" key="2">
    <source>
        <dbReference type="ARBA" id="ARBA00012759"/>
    </source>
</evidence>
<dbReference type="SUPFAM" id="SSF54001">
    <property type="entry name" value="Cysteine proteinases"/>
    <property type="match status" value="1"/>
</dbReference>
<dbReference type="OrthoDB" id="2420415at2759"/>
<dbReference type="GeneID" id="83201645"/>
<evidence type="ECO:0000313" key="10">
    <source>
        <dbReference type="Proteomes" id="UP001150941"/>
    </source>
</evidence>
<comment type="catalytic activity">
    <reaction evidence="1">
        <text>Thiol-dependent hydrolysis of ester, thioester, amide, peptide and isopeptide bonds formed by the C-terminal Gly of ubiquitin (a 76-residue protein attached to proteins as an intracellular targeting signal).</text>
        <dbReference type="EC" id="3.4.19.12"/>
    </reaction>
</comment>
<dbReference type="EMBL" id="JAPQKS010000004">
    <property type="protein sequence ID" value="KAJ5232089.1"/>
    <property type="molecule type" value="Genomic_DNA"/>
</dbReference>
<dbReference type="EC" id="3.4.19.12" evidence="2"/>